<name>A0A1B4FUF4_9BURK</name>
<evidence type="ECO:0000313" key="2">
    <source>
        <dbReference type="Proteomes" id="UP000067711"/>
    </source>
</evidence>
<organism evidence="1 2">
    <name type="scientific">Burkholderia mayonis</name>
    <dbReference type="NCBI Taxonomy" id="1385591"/>
    <lineage>
        <taxon>Bacteria</taxon>
        <taxon>Pseudomonadati</taxon>
        <taxon>Pseudomonadota</taxon>
        <taxon>Betaproteobacteria</taxon>
        <taxon>Burkholderiales</taxon>
        <taxon>Burkholderiaceae</taxon>
        <taxon>Burkholderia</taxon>
        <taxon>pseudomallei group</taxon>
    </lineage>
</organism>
<dbReference type="EMBL" id="CP013388">
    <property type="protein sequence ID" value="AOJ07325.1"/>
    <property type="molecule type" value="Genomic_DNA"/>
</dbReference>
<reference evidence="1 2" key="1">
    <citation type="submission" date="2015-12" db="EMBL/GenBank/DDBJ databases">
        <title>Diversity of Burkholderia near neighbor genomes.</title>
        <authorList>
            <person name="Sahl J."/>
            <person name="Wagner D."/>
            <person name="Keim P."/>
        </authorList>
    </citation>
    <scope>NUCLEOTIDE SEQUENCE [LARGE SCALE GENOMIC DNA]</scope>
    <source>
        <strain evidence="1 2">BDU8</strain>
    </source>
</reference>
<gene>
    <name evidence="1" type="ORF">WS71_08395</name>
</gene>
<evidence type="ECO:0008006" key="3">
    <source>
        <dbReference type="Google" id="ProtNLM"/>
    </source>
</evidence>
<accession>A0A1B4FUF4</accession>
<dbReference type="InterPro" id="IPR016755">
    <property type="entry name" value="UCP019302"/>
</dbReference>
<proteinExistence type="predicted"/>
<dbReference type="RefSeq" id="WP_066496630.1">
    <property type="nucleotide sequence ID" value="NZ_CP013388.1"/>
</dbReference>
<dbReference type="AlphaFoldDB" id="A0A1B4FUF4"/>
<dbReference type="Proteomes" id="UP000067711">
    <property type="component" value="Chromosome 2"/>
</dbReference>
<sequence length="110" mass="11570">MIQPTNVFKDNLAQLPAIDGVERIDLVDGNGAVVASIENMPGKQGSLAVYHYLRQAYGTLDAKAAEHGLAVFAEHTADARSRPGAHPNVDRLLAIAAGGEALRVDVVARA</sequence>
<evidence type="ECO:0000313" key="1">
    <source>
        <dbReference type="EMBL" id="AOJ07325.1"/>
    </source>
</evidence>
<dbReference type="PIRSF" id="PIRSF019302">
    <property type="entry name" value="UCP019302"/>
    <property type="match status" value="1"/>
</dbReference>
<dbReference type="Pfam" id="PF10084">
    <property type="entry name" value="DUF2322"/>
    <property type="match status" value="1"/>
</dbReference>
<protein>
    <recommendedName>
        <fullName evidence="3">RNA polymerase factor sigma-32</fullName>
    </recommendedName>
</protein>